<dbReference type="InterPro" id="IPR002986">
    <property type="entry name" value="DAP_deCOOHase_LysA"/>
</dbReference>
<dbReference type="HAMAP" id="MF_02120">
    <property type="entry name" value="LysA"/>
    <property type="match status" value="1"/>
</dbReference>
<dbReference type="UniPathway" id="UPA00034">
    <property type="reaction ID" value="UER00027"/>
</dbReference>
<feature type="modified residue" description="N6-(pyridoxal phosphate)lysine" evidence="5 7">
    <location>
        <position position="100"/>
    </location>
</feature>
<dbReference type="AlphaFoldDB" id="Q8XMU3"/>
<dbReference type="Pfam" id="PF02784">
    <property type="entry name" value="Orn_Arg_deC_N"/>
    <property type="match status" value="1"/>
</dbReference>
<comment type="function">
    <text evidence="5">Specifically catalyzes the decarboxylation of meso-diaminopimelate (meso-DAP) to L-lysine.</text>
</comment>
<evidence type="ECO:0000259" key="9">
    <source>
        <dbReference type="Pfam" id="PF02784"/>
    </source>
</evidence>
<evidence type="ECO:0000313" key="11">
    <source>
        <dbReference type="Proteomes" id="UP000000818"/>
    </source>
</evidence>
<dbReference type="HOGENOM" id="CLU_026444_0_1_9"/>
<dbReference type="InterPro" id="IPR009006">
    <property type="entry name" value="Ala_racemase/Decarboxylase_C"/>
</dbReference>
<dbReference type="PROSITE" id="PS00879">
    <property type="entry name" value="ODR_DC_2_2"/>
    <property type="match status" value="1"/>
</dbReference>
<feature type="binding site" evidence="5">
    <location>
        <begin position="324"/>
        <end position="327"/>
    </location>
    <ligand>
        <name>pyridoxal 5'-phosphate</name>
        <dbReference type="ChEBI" id="CHEBI:597326"/>
    </ligand>
</feature>
<dbReference type="GO" id="GO:0009089">
    <property type="term" value="P:lysine biosynthetic process via diaminopimelate"/>
    <property type="evidence" value="ECO:0007669"/>
    <property type="project" value="UniProtKB-UniRule"/>
</dbReference>
<feature type="active site" description="Proton donor" evidence="7">
    <location>
        <position position="395"/>
    </location>
</feature>
<evidence type="ECO:0000256" key="7">
    <source>
        <dbReference type="PIRSR" id="PIRSR600183-50"/>
    </source>
</evidence>
<dbReference type="InterPro" id="IPR029066">
    <property type="entry name" value="PLP-binding_barrel"/>
</dbReference>
<keyword evidence="4 5" id="KW-0456">Lyase</keyword>
<organism evidence="10 11">
    <name type="scientific">Clostridium perfringens (strain 13 / Type A)</name>
    <dbReference type="NCBI Taxonomy" id="195102"/>
    <lineage>
        <taxon>Bacteria</taxon>
        <taxon>Bacillati</taxon>
        <taxon>Bacillota</taxon>
        <taxon>Clostridia</taxon>
        <taxon>Eubacteriales</taxon>
        <taxon>Clostridiaceae</taxon>
        <taxon>Clostridium</taxon>
    </lineage>
</organism>
<comment type="subunit">
    <text evidence="5">Homodimer.</text>
</comment>
<comment type="pathway">
    <text evidence="5 8">Amino-acid biosynthesis; L-lysine biosynthesis via DAP pathway; L-lysine from DL-2,6-diaminopimelate: step 1/1.</text>
</comment>
<feature type="binding site" evidence="5">
    <location>
        <position position="396"/>
    </location>
    <ligand>
        <name>substrate</name>
    </ligand>
</feature>
<dbReference type="InterPro" id="IPR000183">
    <property type="entry name" value="Orn/DAP/Arg_de-COase"/>
</dbReference>
<evidence type="ECO:0000256" key="2">
    <source>
        <dbReference type="ARBA" id="ARBA00022793"/>
    </source>
</evidence>
<dbReference type="SUPFAM" id="SSF50621">
    <property type="entry name" value="Alanine racemase C-terminal domain-like"/>
    <property type="match status" value="1"/>
</dbReference>
<evidence type="ECO:0000256" key="6">
    <source>
        <dbReference type="NCBIfam" id="TIGR01048"/>
    </source>
</evidence>
<dbReference type="Proteomes" id="UP000000818">
    <property type="component" value="Chromosome"/>
</dbReference>
<dbReference type="PRINTS" id="PR01181">
    <property type="entry name" value="DAPDCRBXLASE"/>
</dbReference>
<accession>Q8XMU3</accession>
<protein>
    <recommendedName>
        <fullName evidence="5 6">Diaminopimelate decarboxylase</fullName>
        <shortName evidence="5">DAP decarboxylase</shortName>
        <shortName evidence="5">DAPDC</shortName>
        <ecNumber evidence="5 6">4.1.1.20</ecNumber>
    </recommendedName>
</protein>
<dbReference type="Gene3D" id="3.20.20.10">
    <property type="entry name" value="Alanine racemase"/>
    <property type="match status" value="1"/>
</dbReference>
<evidence type="ECO:0000256" key="5">
    <source>
        <dbReference type="HAMAP-Rule" id="MF_02120"/>
    </source>
</evidence>
<dbReference type="EC" id="4.1.1.20" evidence="5 6"/>
<feature type="binding site" evidence="5">
    <location>
        <position position="424"/>
    </location>
    <ligand>
        <name>pyridoxal 5'-phosphate</name>
        <dbReference type="ChEBI" id="CHEBI:597326"/>
    </ligand>
</feature>
<dbReference type="PANTHER" id="PTHR43727:SF2">
    <property type="entry name" value="GROUP IV DECARBOXYLASE"/>
    <property type="match status" value="1"/>
</dbReference>
<dbReference type="GO" id="GO:0030170">
    <property type="term" value="F:pyridoxal phosphate binding"/>
    <property type="evidence" value="ECO:0007669"/>
    <property type="project" value="UniProtKB-UniRule"/>
</dbReference>
<comment type="similarity">
    <text evidence="5">Belongs to the Orn/Lys/Arg decarboxylase class-II family. LysA subfamily.</text>
</comment>
<gene>
    <name evidence="5 10" type="primary">lysA</name>
</gene>
<feature type="binding site" evidence="5">
    <location>
        <position position="327"/>
    </location>
    <ligand>
        <name>substrate</name>
    </ligand>
</feature>
<keyword evidence="5" id="KW-0028">Amino-acid biosynthesis</keyword>
<dbReference type="InterPro" id="IPR022657">
    <property type="entry name" value="De-COase2_CS"/>
</dbReference>
<dbReference type="InterPro" id="IPR022644">
    <property type="entry name" value="De-COase2_N"/>
</dbReference>
<dbReference type="Gene3D" id="2.40.37.10">
    <property type="entry name" value="Lyase, Ornithine Decarboxylase, Chain A, domain 1"/>
    <property type="match status" value="1"/>
</dbReference>
<evidence type="ECO:0000256" key="3">
    <source>
        <dbReference type="ARBA" id="ARBA00022898"/>
    </source>
</evidence>
<dbReference type="NCBIfam" id="TIGR01048">
    <property type="entry name" value="lysA"/>
    <property type="match status" value="1"/>
</dbReference>
<proteinExistence type="inferred from homology"/>
<keyword evidence="3 5" id="KW-0663">Pyridoxal phosphate</keyword>
<comment type="catalytic activity">
    <reaction evidence="5 8">
        <text>meso-2,6-diaminopimelate + H(+) = L-lysine + CO2</text>
        <dbReference type="Rhea" id="RHEA:15101"/>
        <dbReference type="ChEBI" id="CHEBI:15378"/>
        <dbReference type="ChEBI" id="CHEBI:16526"/>
        <dbReference type="ChEBI" id="CHEBI:32551"/>
        <dbReference type="ChEBI" id="CHEBI:57791"/>
        <dbReference type="EC" id="4.1.1.20"/>
    </reaction>
</comment>
<evidence type="ECO:0000256" key="8">
    <source>
        <dbReference type="RuleBase" id="RU003738"/>
    </source>
</evidence>
<feature type="binding site" evidence="5">
    <location>
        <position position="282"/>
    </location>
    <ligand>
        <name>pyridoxal 5'-phosphate</name>
        <dbReference type="ChEBI" id="CHEBI:597326"/>
    </ligand>
</feature>
<name>Q8XMU3_CLOPE</name>
<sequence>MFLCCFYLLELNARRVGSFAYFYTLPLKKFVEGKDMKLFGSMKVEENELYVGGVKASALSKEYGTPLYVIDEELVRSNCRRYYNAMKCEEIGNRVTYAGKAFINMSMCNLVNEENLYLDVVSGGELYTAYKAGFPLERIYFHGNNKSDYEIDLGVRLGIGRFIVDNIHELEVLNSIAQEYGRVQKVYLRITPGVEAHTHEYIKTGQLDSKFGFPVIGDTVYDAIKRAMELEYIELNGLHCHIGSQIFDLEPFEDTTEIMLNLINDIKETLGYEIKELDLGGGFGIYYTEGDKPKEIEEYCSVIINKADEICRKLNMNVPILSIEPGRSIVGNAGLTLYTVGAIKEIPNIRKYVSVDGGMSDNIRPALYSANYESLIANRVFDNSKEIVTVAGKCCESGDVLLNSIEMPRMETGDILAIMSTGAYGHSMANNYNRIPKAAVVSVSNGISKVMCKRETYEDLLRNECF</sequence>
<dbReference type="PANTHER" id="PTHR43727">
    <property type="entry name" value="DIAMINOPIMELATE DECARBOXYLASE"/>
    <property type="match status" value="1"/>
</dbReference>
<keyword evidence="5 8" id="KW-0457">Lysine biosynthesis</keyword>
<feature type="domain" description="Orn/DAP/Arg decarboxylase 2 N-terminal" evidence="9">
    <location>
        <begin position="76"/>
        <end position="330"/>
    </location>
</feature>
<feature type="binding site" evidence="5">
    <location>
        <position position="364"/>
    </location>
    <ligand>
        <name>substrate</name>
    </ligand>
</feature>
<dbReference type="FunFam" id="3.20.20.10:FF:000003">
    <property type="entry name" value="Diaminopimelate decarboxylase"/>
    <property type="match status" value="1"/>
</dbReference>
<dbReference type="KEGG" id="cpe:CPE0595"/>
<evidence type="ECO:0000313" key="10">
    <source>
        <dbReference type="EMBL" id="BAB80301.1"/>
    </source>
</evidence>
<evidence type="ECO:0000256" key="4">
    <source>
        <dbReference type="ARBA" id="ARBA00023239"/>
    </source>
</evidence>
<feature type="binding site" evidence="5">
    <location>
        <position position="424"/>
    </location>
    <ligand>
        <name>substrate</name>
    </ligand>
</feature>
<reference evidence="10 11" key="1">
    <citation type="journal article" date="2002" name="Proc. Natl. Acad. Sci. U.S.A.">
        <title>Complete genome sequence of Clostridium perfringens, an anaerobic flesh-eater.</title>
        <authorList>
            <person name="Shimizu T."/>
            <person name="Ohtani K."/>
            <person name="Hirakawa H."/>
            <person name="Ohshima K."/>
            <person name="Yamashita A."/>
            <person name="Shiba T."/>
            <person name="Ogasawara N."/>
            <person name="Hattori M."/>
            <person name="Kuhara S."/>
            <person name="Hayashi H."/>
        </authorList>
    </citation>
    <scope>NUCLEOTIDE SEQUENCE [LARGE SCALE GENOMIC DNA]</scope>
    <source>
        <strain evidence="11">13 / Type A</strain>
    </source>
</reference>
<dbReference type="PRINTS" id="PR01179">
    <property type="entry name" value="ODADCRBXLASE"/>
</dbReference>
<comment type="cofactor">
    <cofactor evidence="1 5 7 8">
        <name>pyridoxal 5'-phosphate</name>
        <dbReference type="ChEBI" id="CHEBI:597326"/>
    </cofactor>
</comment>
<keyword evidence="2 5" id="KW-0210">Decarboxylase</keyword>
<evidence type="ECO:0000256" key="1">
    <source>
        <dbReference type="ARBA" id="ARBA00001933"/>
    </source>
</evidence>
<dbReference type="EMBL" id="BA000016">
    <property type="protein sequence ID" value="BAB80301.1"/>
    <property type="molecule type" value="Genomic_DNA"/>
</dbReference>
<dbReference type="GO" id="GO:0008836">
    <property type="term" value="F:diaminopimelate decarboxylase activity"/>
    <property type="evidence" value="ECO:0007669"/>
    <property type="project" value="UniProtKB-UniRule"/>
</dbReference>
<dbReference type="STRING" id="195102.gene:10489856"/>
<dbReference type="SUPFAM" id="SSF51419">
    <property type="entry name" value="PLP-binding barrel"/>
    <property type="match status" value="1"/>
</dbReference>
<dbReference type="CDD" id="cd06828">
    <property type="entry name" value="PLPDE_III_DapDC"/>
    <property type="match status" value="1"/>
</dbReference>
<feature type="binding site" evidence="5">
    <location>
        <position position="368"/>
    </location>
    <ligand>
        <name>substrate</name>
    </ligand>
</feature>